<reference evidence="1" key="1">
    <citation type="submission" date="2019-08" db="EMBL/GenBank/DDBJ databases">
        <authorList>
            <person name="Kucharzyk K."/>
            <person name="Murdoch R.W."/>
            <person name="Higgins S."/>
            <person name="Loffler F."/>
        </authorList>
    </citation>
    <scope>NUCLEOTIDE SEQUENCE</scope>
</reference>
<gene>
    <name evidence="1" type="ORF">SDC9_174287</name>
</gene>
<protein>
    <submittedName>
        <fullName evidence="1">Uncharacterized protein</fullName>
    </submittedName>
</protein>
<evidence type="ECO:0000313" key="1">
    <source>
        <dbReference type="EMBL" id="MPN26861.1"/>
    </source>
</evidence>
<sequence length="39" mass="4659">MLEFALAERHIEQNVNAKMVFFDLVLKIIMLLKRQLREG</sequence>
<comment type="caution">
    <text evidence="1">The sequence shown here is derived from an EMBL/GenBank/DDBJ whole genome shotgun (WGS) entry which is preliminary data.</text>
</comment>
<proteinExistence type="predicted"/>
<organism evidence="1">
    <name type="scientific">bioreactor metagenome</name>
    <dbReference type="NCBI Taxonomy" id="1076179"/>
    <lineage>
        <taxon>unclassified sequences</taxon>
        <taxon>metagenomes</taxon>
        <taxon>ecological metagenomes</taxon>
    </lineage>
</organism>
<dbReference type="AlphaFoldDB" id="A0A645GIR1"/>
<accession>A0A645GIR1</accession>
<dbReference type="EMBL" id="VSSQ01076541">
    <property type="protein sequence ID" value="MPN26861.1"/>
    <property type="molecule type" value="Genomic_DNA"/>
</dbReference>
<name>A0A645GIR1_9ZZZZ</name>